<dbReference type="InterPro" id="IPR016181">
    <property type="entry name" value="Acyl_CoA_acyltransferase"/>
</dbReference>
<dbReference type="CDD" id="cd04301">
    <property type="entry name" value="NAT_SF"/>
    <property type="match status" value="1"/>
</dbReference>
<dbReference type="Gene3D" id="3.40.630.30">
    <property type="match status" value="1"/>
</dbReference>
<dbReference type="Pfam" id="PF00583">
    <property type="entry name" value="Acetyltransf_1"/>
    <property type="match status" value="1"/>
</dbReference>
<organism evidence="4 5">
    <name type="scientific">Actinokineospora iranica</name>
    <dbReference type="NCBI Taxonomy" id="1271860"/>
    <lineage>
        <taxon>Bacteria</taxon>
        <taxon>Bacillati</taxon>
        <taxon>Actinomycetota</taxon>
        <taxon>Actinomycetes</taxon>
        <taxon>Pseudonocardiales</taxon>
        <taxon>Pseudonocardiaceae</taxon>
        <taxon>Actinokineospora</taxon>
    </lineage>
</organism>
<keyword evidence="2" id="KW-0012">Acyltransferase</keyword>
<evidence type="ECO:0000256" key="2">
    <source>
        <dbReference type="ARBA" id="ARBA00023315"/>
    </source>
</evidence>
<dbReference type="Proteomes" id="UP000199501">
    <property type="component" value="Unassembled WGS sequence"/>
</dbReference>
<accession>A0A1G6IN93</accession>
<feature type="domain" description="N-acetyltransferase" evidence="3">
    <location>
        <begin position="6"/>
        <end position="155"/>
    </location>
</feature>
<reference evidence="5" key="1">
    <citation type="submission" date="2016-10" db="EMBL/GenBank/DDBJ databases">
        <authorList>
            <person name="Varghese N."/>
            <person name="Submissions S."/>
        </authorList>
    </citation>
    <scope>NUCLEOTIDE SEQUENCE [LARGE SCALE GENOMIC DNA]</scope>
    <source>
        <strain evidence="5">IBRC-M 10403</strain>
    </source>
</reference>
<dbReference type="PANTHER" id="PTHR43877">
    <property type="entry name" value="AMINOALKYLPHOSPHONATE N-ACETYLTRANSFERASE-RELATED-RELATED"/>
    <property type="match status" value="1"/>
</dbReference>
<dbReference type="AlphaFoldDB" id="A0A1G6IN93"/>
<gene>
    <name evidence="4" type="ORF">SAMN05216174_10127</name>
</gene>
<evidence type="ECO:0000259" key="3">
    <source>
        <dbReference type="PROSITE" id="PS51186"/>
    </source>
</evidence>
<dbReference type="EMBL" id="FMZZ01000001">
    <property type="protein sequence ID" value="SDC07900.1"/>
    <property type="molecule type" value="Genomic_DNA"/>
</dbReference>
<proteinExistence type="predicted"/>
<dbReference type="InterPro" id="IPR000182">
    <property type="entry name" value="GNAT_dom"/>
</dbReference>
<evidence type="ECO:0000313" key="5">
    <source>
        <dbReference type="Proteomes" id="UP000199501"/>
    </source>
</evidence>
<keyword evidence="5" id="KW-1185">Reference proteome</keyword>
<keyword evidence="1 4" id="KW-0808">Transferase</keyword>
<dbReference type="GO" id="GO:0016747">
    <property type="term" value="F:acyltransferase activity, transferring groups other than amino-acyl groups"/>
    <property type="evidence" value="ECO:0007669"/>
    <property type="project" value="InterPro"/>
</dbReference>
<protein>
    <submittedName>
        <fullName evidence="4">Putative acetyltransferase</fullName>
    </submittedName>
</protein>
<dbReference type="RefSeq" id="WP_228771245.1">
    <property type="nucleotide sequence ID" value="NZ_FMZZ01000001.1"/>
</dbReference>
<dbReference type="InterPro" id="IPR050832">
    <property type="entry name" value="Bact_Acetyltransf"/>
</dbReference>
<sequence>MAELTIAVDDLSGARIAEFLRGHTEEMRSITPPGSKHALDLDGLREPEVTFWTVLDGDGLVGCGALKELDAGHGEIKSMRVAGERMGQGVGSTLLRHIIGVAVERGYSRLSLETGSFGFFAPARGLYAKHGFEVCGPFAGYREDPNSVFMTKVLGT</sequence>
<dbReference type="SUPFAM" id="SSF55729">
    <property type="entry name" value="Acyl-CoA N-acyltransferases (Nat)"/>
    <property type="match status" value="1"/>
</dbReference>
<dbReference type="PANTHER" id="PTHR43877:SF5">
    <property type="entry name" value="BLL8307 PROTEIN"/>
    <property type="match status" value="1"/>
</dbReference>
<evidence type="ECO:0000313" key="4">
    <source>
        <dbReference type="EMBL" id="SDC07900.1"/>
    </source>
</evidence>
<dbReference type="PROSITE" id="PS51186">
    <property type="entry name" value="GNAT"/>
    <property type="match status" value="1"/>
</dbReference>
<evidence type="ECO:0000256" key="1">
    <source>
        <dbReference type="ARBA" id="ARBA00022679"/>
    </source>
</evidence>
<name>A0A1G6IN93_9PSEU</name>
<dbReference type="STRING" id="1271860.SAMN05216174_10127"/>